<reference evidence="2" key="1">
    <citation type="journal article" date="2005" name="Gene">
        <title>A catalog for the transcripts from the venomous structures of the caterpillar Lonomia obliqua: identification of the proteins potentially involved in the coagulation disorder and hemorrhagic syndrome.</title>
        <authorList>
            <person name="Veiga A.B.G."/>
            <person name="Ribeiro J.M.C."/>
            <person name="Guimaraes J.A."/>
            <person name="Francischetti I.M.B."/>
        </authorList>
    </citation>
    <scope>NUCLEOTIDE SEQUENCE</scope>
    <source>
        <tissue evidence="2">Tegument</tissue>
    </source>
</reference>
<name>Q5MGF7_LONON</name>
<evidence type="ECO:0000256" key="1">
    <source>
        <dbReference type="SAM" id="SignalP"/>
    </source>
</evidence>
<proteinExistence type="evidence at transcript level"/>
<protein>
    <submittedName>
        <fullName evidence="2">Putative secreted peptide 30</fullName>
    </submittedName>
</protein>
<feature type="chain" id="PRO_5004259831" evidence="1">
    <location>
        <begin position="18"/>
        <end position="62"/>
    </location>
</feature>
<sequence length="62" mass="7038">MVSKIFIISLVICMANAATWMGMLPKKPKQLAHKEGCYVEEINDVVPFGTELKPIGYCYRIF</sequence>
<accession>Q5MGF7</accession>
<dbReference type="AlphaFoldDB" id="Q5MGF7"/>
<dbReference type="EMBL" id="AY829829">
    <property type="protein sequence ID" value="AAV91443.1"/>
    <property type="molecule type" value="mRNA"/>
</dbReference>
<feature type="signal peptide" evidence="1">
    <location>
        <begin position="1"/>
        <end position="17"/>
    </location>
</feature>
<keyword evidence="1" id="KW-0732">Signal</keyword>
<evidence type="ECO:0000313" key="2">
    <source>
        <dbReference type="EMBL" id="AAV91443.1"/>
    </source>
</evidence>
<organism evidence="2">
    <name type="scientific">Lonomia obliqua</name>
    <name type="common">Moth</name>
    <dbReference type="NCBI Taxonomy" id="304329"/>
    <lineage>
        <taxon>Eukaryota</taxon>
        <taxon>Metazoa</taxon>
        <taxon>Ecdysozoa</taxon>
        <taxon>Arthropoda</taxon>
        <taxon>Hexapoda</taxon>
        <taxon>Insecta</taxon>
        <taxon>Pterygota</taxon>
        <taxon>Neoptera</taxon>
        <taxon>Endopterygota</taxon>
        <taxon>Lepidoptera</taxon>
        <taxon>Glossata</taxon>
        <taxon>Ditrysia</taxon>
        <taxon>Bombycoidea</taxon>
        <taxon>Saturniidae</taxon>
        <taxon>Hemileucinae</taxon>
        <taxon>Lonomia</taxon>
    </lineage>
</organism>